<evidence type="ECO:0000313" key="1">
    <source>
        <dbReference type="EMBL" id="QEF96403.1"/>
    </source>
</evidence>
<name>A0A5B9M6W5_9BACT</name>
<accession>A0A5B9M6W5</accession>
<dbReference type="KEGG" id="smam:Mal15_04310"/>
<dbReference type="AlphaFoldDB" id="A0A5B9M6W5"/>
<organism evidence="1 2">
    <name type="scientific">Stieleria maiorica</name>
    <dbReference type="NCBI Taxonomy" id="2795974"/>
    <lineage>
        <taxon>Bacteria</taxon>
        <taxon>Pseudomonadati</taxon>
        <taxon>Planctomycetota</taxon>
        <taxon>Planctomycetia</taxon>
        <taxon>Pirellulales</taxon>
        <taxon>Pirellulaceae</taxon>
        <taxon>Stieleria</taxon>
    </lineage>
</organism>
<protein>
    <submittedName>
        <fullName evidence="1">Uncharacterized protein</fullName>
    </submittedName>
</protein>
<dbReference type="Proteomes" id="UP000321353">
    <property type="component" value="Chromosome"/>
</dbReference>
<gene>
    <name evidence="1" type="ORF">Mal15_04310</name>
</gene>
<proteinExistence type="predicted"/>
<evidence type="ECO:0000313" key="2">
    <source>
        <dbReference type="Proteomes" id="UP000321353"/>
    </source>
</evidence>
<keyword evidence="2" id="KW-1185">Reference proteome</keyword>
<dbReference type="EMBL" id="CP036264">
    <property type="protein sequence ID" value="QEF96403.1"/>
    <property type="molecule type" value="Genomic_DNA"/>
</dbReference>
<sequence length="76" mass="8412">MRLLITCALGARTLRRHWEDNDRWGIAACLRQAAKDSTIKEPTPGAGEAQFDSEQSQTRGILRERLPGSSFWGGGI</sequence>
<reference evidence="1 2" key="1">
    <citation type="submission" date="2019-02" db="EMBL/GenBank/DDBJ databases">
        <title>Planctomycetal bacteria perform biofilm scaping via a novel small molecule.</title>
        <authorList>
            <person name="Jeske O."/>
            <person name="Boedeker C."/>
            <person name="Wiegand S."/>
            <person name="Breitling P."/>
            <person name="Kallscheuer N."/>
            <person name="Jogler M."/>
            <person name="Rohde M."/>
            <person name="Petersen J."/>
            <person name="Medema M.H."/>
            <person name="Surup F."/>
            <person name="Jogler C."/>
        </authorList>
    </citation>
    <scope>NUCLEOTIDE SEQUENCE [LARGE SCALE GENOMIC DNA]</scope>
    <source>
        <strain evidence="1 2">Mal15</strain>
    </source>
</reference>